<evidence type="ECO:0000313" key="2">
    <source>
        <dbReference type="EMBL" id="KAK6343579.1"/>
    </source>
</evidence>
<reference evidence="2 3" key="1">
    <citation type="submission" date="2019-10" db="EMBL/GenBank/DDBJ databases">
        <authorList>
            <person name="Palmer J.M."/>
        </authorList>
    </citation>
    <scope>NUCLEOTIDE SEQUENCE [LARGE SCALE GENOMIC DNA]</scope>
    <source>
        <strain evidence="2 3">TWF730</strain>
    </source>
</reference>
<evidence type="ECO:0000256" key="1">
    <source>
        <dbReference type="SAM" id="MobiDB-lite"/>
    </source>
</evidence>
<feature type="region of interest" description="Disordered" evidence="1">
    <location>
        <begin position="358"/>
        <end position="387"/>
    </location>
</feature>
<feature type="compositionally biased region" description="Low complexity" evidence="1">
    <location>
        <begin position="304"/>
        <end position="313"/>
    </location>
</feature>
<feature type="region of interest" description="Disordered" evidence="1">
    <location>
        <begin position="182"/>
        <end position="210"/>
    </location>
</feature>
<feature type="region of interest" description="Disordered" evidence="1">
    <location>
        <begin position="300"/>
        <end position="330"/>
    </location>
</feature>
<proteinExistence type="predicted"/>
<comment type="caution">
    <text evidence="2">The sequence shown here is derived from an EMBL/GenBank/DDBJ whole genome shotgun (WGS) entry which is preliminary data.</text>
</comment>
<keyword evidence="3" id="KW-1185">Reference proteome</keyword>
<gene>
    <name evidence="2" type="ORF">TWF730_011169</name>
</gene>
<dbReference type="Proteomes" id="UP001373714">
    <property type="component" value="Unassembled WGS sequence"/>
</dbReference>
<dbReference type="EMBL" id="JAVHNS010000009">
    <property type="protein sequence ID" value="KAK6343579.1"/>
    <property type="molecule type" value="Genomic_DNA"/>
</dbReference>
<feature type="compositionally biased region" description="Basic and acidic residues" evidence="1">
    <location>
        <begin position="369"/>
        <end position="380"/>
    </location>
</feature>
<protein>
    <submittedName>
        <fullName evidence="2">Uncharacterized protein</fullName>
    </submittedName>
</protein>
<sequence>MMNYPVCDHPDYGRSIFIANPYARTTDKRAWSFIPCQVCDLRARYWFEDKRQRDVRPLADRIHNLQARDFEDPLNIRNNYYSTTHRKIPRRVTFVDEDGELELPWTTEELAARTESERRGVEYIRPYILLRRAAERGETTMDTFTNLDAPLAAGYAGGQGQEQHNPSASDAIFEQLIGTVDELDDTNRPHMRQVPIESGDRNSGGGGALNQDVQRQALDSALNLVLRTGNMVSLMALVRADASLGLGDIDAEVIRGLGIHGDGDDIGRMDRISRQGERQSRVQGILQEDEADSEEVLGNINSDSAAGEGSPSGSLGGSGENSNIPLGRPQTKGGYCGRFLGRLCNSISSGVSGLLGWSQGPSGPSVEYIRPEEPDFREPVELDTLGT</sequence>
<organism evidence="2 3">
    <name type="scientific">Orbilia blumenaviensis</name>
    <dbReference type="NCBI Taxonomy" id="1796055"/>
    <lineage>
        <taxon>Eukaryota</taxon>
        <taxon>Fungi</taxon>
        <taxon>Dikarya</taxon>
        <taxon>Ascomycota</taxon>
        <taxon>Pezizomycotina</taxon>
        <taxon>Orbiliomycetes</taxon>
        <taxon>Orbiliales</taxon>
        <taxon>Orbiliaceae</taxon>
        <taxon>Orbilia</taxon>
    </lineage>
</organism>
<evidence type="ECO:0000313" key="3">
    <source>
        <dbReference type="Proteomes" id="UP001373714"/>
    </source>
</evidence>
<accession>A0AAV9UKD0</accession>
<dbReference type="AlphaFoldDB" id="A0AAV9UKD0"/>
<name>A0AAV9UKD0_9PEZI</name>